<keyword evidence="1" id="KW-1133">Transmembrane helix</keyword>
<accession>A0A8H6XHM2</accession>
<feature type="transmembrane region" description="Helical" evidence="1">
    <location>
        <begin position="475"/>
        <end position="493"/>
    </location>
</feature>
<gene>
    <name evidence="2" type="ORF">MSAN_02137100</name>
</gene>
<keyword evidence="1" id="KW-0472">Membrane</keyword>
<dbReference type="OrthoDB" id="2934367at2759"/>
<reference evidence="2" key="1">
    <citation type="submission" date="2020-05" db="EMBL/GenBank/DDBJ databases">
        <title>Mycena genomes resolve the evolution of fungal bioluminescence.</title>
        <authorList>
            <person name="Tsai I.J."/>
        </authorList>
    </citation>
    <scope>NUCLEOTIDE SEQUENCE</scope>
    <source>
        <strain evidence="2">160909Yilan</strain>
    </source>
</reference>
<organism evidence="2 3">
    <name type="scientific">Mycena sanguinolenta</name>
    <dbReference type="NCBI Taxonomy" id="230812"/>
    <lineage>
        <taxon>Eukaryota</taxon>
        <taxon>Fungi</taxon>
        <taxon>Dikarya</taxon>
        <taxon>Basidiomycota</taxon>
        <taxon>Agaricomycotina</taxon>
        <taxon>Agaricomycetes</taxon>
        <taxon>Agaricomycetidae</taxon>
        <taxon>Agaricales</taxon>
        <taxon>Marasmiineae</taxon>
        <taxon>Mycenaceae</taxon>
        <taxon>Mycena</taxon>
    </lineage>
</organism>
<keyword evidence="1" id="KW-0812">Transmembrane</keyword>
<dbReference type="EMBL" id="JACAZH010000030">
    <property type="protein sequence ID" value="KAF7340651.1"/>
    <property type="molecule type" value="Genomic_DNA"/>
</dbReference>
<dbReference type="AlphaFoldDB" id="A0A8H6XHM2"/>
<evidence type="ECO:0000256" key="1">
    <source>
        <dbReference type="SAM" id="Phobius"/>
    </source>
</evidence>
<keyword evidence="3" id="KW-1185">Reference proteome</keyword>
<comment type="caution">
    <text evidence="2">The sequence shown here is derived from an EMBL/GenBank/DDBJ whole genome shotgun (WGS) entry which is preliminary data.</text>
</comment>
<sequence>MVSRYCQTYASATSEYCSDLWGGSSNGIRATLFNDDLILARHLMDRYRGSHFTTVYIYAHLYQDYSTAVDYIVSEFRQFDSGDCTLWIRRSTGRLCTELTPASHNLHIHLGSPYLPGLSRIYPDNAETVTAFIDSLTLEQYHNICAGSLEQWRSIALSADTVVNMGVVFRCSNNLFEDSVEIAFLPSARGPSLGNWRTSEHGGGKLMPNGWTCFQSGDVFNNTLCVSVWISWMTDRDIWLSQPNHIFRRMNIMSNFEDYVALHRVDYGLMISGPRGDPPVGFLFLCPKEDFQNSPFSFCWPACPAYWSLDPSGIDRLSPEDATRLGFPVFDLTASANGWYWDTRVYEGLREFHGAKGFDPYSQDVARHLGLPLFQLSSQCDAPVTSDGEDFDAYIDSICDSAYTEDYETEYSPSSACDDFDFDTESSDNQDLVGGNWGSEHTEIARCKKHDTSESAVEENMVAEEIFVPSRSSNVLMIIQLVLILFLGLSWTYDHVAVFLV</sequence>
<evidence type="ECO:0000313" key="3">
    <source>
        <dbReference type="Proteomes" id="UP000623467"/>
    </source>
</evidence>
<dbReference type="Proteomes" id="UP000623467">
    <property type="component" value="Unassembled WGS sequence"/>
</dbReference>
<protein>
    <submittedName>
        <fullName evidence="2">Uncharacterized protein</fullName>
    </submittedName>
</protein>
<evidence type="ECO:0000313" key="2">
    <source>
        <dbReference type="EMBL" id="KAF7340651.1"/>
    </source>
</evidence>
<name>A0A8H6XHM2_9AGAR</name>
<proteinExistence type="predicted"/>